<proteinExistence type="predicted"/>
<feature type="region of interest" description="Disordered" evidence="1">
    <location>
        <begin position="135"/>
        <end position="178"/>
    </location>
</feature>
<gene>
    <name evidence="2" type="ORF">G6F50_014999</name>
</gene>
<evidence type="ECO:0000313" key="3">
    <source>
        <dbReference type="Proteomes" id="UP000740926"/>
    </source>
</evidence>
<reference evidence="2 3" key="1">
    <citation type="journal article" date="2020" name="Microb. Genom.">
        <title>Genetic diversity of clinical and environmental Mucorales isolates obtained from an investigation of mucormycosis cases among solid organ transplant recipients.</title>
        <authorList>
            <person name="Nguyen M.H."/>
            <person name="Kaul D."/>
            <person name="Muto C."/>
            <person name="Cheng S.J."/>
            <person name="Richter R.A."/>
            <person name="Bruno V.M."/>
            <person name="Liu G."/>
            <person name="Beyhan S."/>
            <person name="Sundermann A.J."/>
            <person name="Mounaud S."/>
            <person name="Pasculle A.W."/>
            <person name="Nierman W.C."/>
            <person name="Driscoll E."/>
            <person name="Cumbie R."/>
            <person name="Clancy C.J."/>
            <person name="Dupont C.L."/>
        </authorList>
    </citation>
    <scope>NUCLEOTIDE SEQUENCE [LARGE SCALE GENOMIC DNA]</scope>
    <source>
        <strain evidence="2 3">GL24</strain>
    </source>
</reference>
<dbReference type="EMBL" id="JAANIU010007777">
    <property type="protein sequence ID" value="KAG1536725.1"/>
    <property type="molecule type" value="Genomic_DNA"/>
</dbReference>
<accession>A0A9P6Y0L2</accession>
<protein>
    <submittedName>
        <fullName evidence="2">Uncharacterized protein</fullName>
    </submittedName>
</protein>
<organism evidence="2 3">
    <name type="scientific">Rhizopus delemar</name>
    <dbReference type="NCBI Taxonomy" id="936053"/>
    <lineage>
        <taxon>Eukaryota</taxon>
        <taxon>Fungi</taxon>
        <taxon>Fungi incertae sedis</taxon>
        <taxon>Mucoromycota</taxon>
        <taxon>Mucoromycotina</taxon>
        <taxon>Mucoromycetes</taxon>
        <taxon>Mucorales</taxon>
        <taxon>Mucorineae</taxon>
        <taxon>Rhizopodaceae</taxon>
        <taxon>Rhizopus</taxon>
    </lineage>
</organism>
<feature type="compositionally biased region" description="Basic and acidic residues" evidence="1">
    <location>
        <begin position="159"/>
        <end position="178"/>
    </location>
</feature>
<keyword evidence="3" id="KW-1185">Reference proteome</keyword>
<dbReference type="Proteomes" id="UP000740926">
    <property type="component" value="Unassembled WGS sequence"/>
</dbReference>
<comment type="caution">
    <text evidence="2">The sequence shown here is derived from an EMBL/GenBank/DDBJ whole genome shotgun (WGS) entry which is preliminary data.</text>
</comment>
<sequence>MATTWRWMTAAKWKYRGGRHASCASGWRCSCRYSSALTGLVAKPHSRRAITAGDQVPGQQHGVHAAGVGGVVQRVAIEQDQVGGLADLDAAVRCLQLQMTRGLQRGGTQYVGLAQSRPSQPLQFIVVAETAQPGIGADQHGDARTMRGTGLGSAPPWPADRRATPSGRVDPDRPGADR</sequence>
<dbReference type="AlphaFoldDB" id="A0A9P6Y0L2"/>
<name>A0A9P6Y0L2_9FUNG</name>
<evidence type="ECO:0000313" key="2">
    <source>
        <dbReference type="EMBL" id="KAG1536725.1"/>
    </source>
</evidence>
<evidence type="ECO:0000256" key="1">
    <source>
        <dbReference type="SAM" id="MobiDB-lite"/>
    </source>
</evidence>